<protein>
    <submittedName>
        <fullName evidence="2">Uncharacterized protein</fullName>
    </submittedName>
</protein>
<name>W7I246_9PEZI</name>
<proteinExistence type="predicted"/>
<reference evidence="2 3" key="1">
    <citation type="submission" date="2013-05" db="EMBL/GenBank/DDBJ databases">
        <title>Drechslerella stenobrocha genome reveals carnivorous origination and mechanical trapping mechanism of predatory fungi.</title>
        <authorList>
            <person name="Liu X."/>
            <person name="Zhang W."/>
            <person name="Liu K."/>
        </authorList>
    </citation>
    <scope>NUCLEOTIDE SEQUENCE [LARGE SCALE GENOMIC DNA]</scope>
    <source>
        <strain evidence="2 3">248</strain>
    </source>
</reference>
<organism evidence="2 3">
    <name type="scientific">Drechslerella stenobrocha 248</name>
    <dbReference type="NCBI Taxonomy" id="1043628"/>
    <lineage>
        <taxon>Eukaryota</taxon>
        <taxon>Fungi</taxon>
        <taxon>Dikarya</taxon>
        <taxon>Ascomycota</taxon>
        <taxon>Pezizomycotina</taxon>
        <taxon>Orbiliomycetes</taxon>
        <taxon>Orbiliales</taxon>
        <taxon>Orbiliaceae</taxon>
        <taxon>Drechslerella</taxon>
    </lineage>
</organism>
<dbReference type="OrthoDB" id="5416935at2759"/>
<feature type="transmembrane region" description="Helical" evidence="1">
    <location>
        <begin position="63"/>
        <end position="82"/>
    </location>
</feature>
<keyword evidence="1" id="KW-0472">Membrane</keyword>
<evidence type="ECO:0000256" key="1">
    <source>
        <dbReference type="SAM" id="Phobius"/>
    </source>
</evidence>
<feature type="transmembrane region" description="Helical" evidence="1">
    <location>
        <begin position="102"/>
        <end position="122"/>
    </location>
</feature>
<accession>W7I246</accession>
<gene>
    <name evidence="2" type="ORF">DRE_04306</name>
</gene>
<evidence type="ECO:0000313" key="2">
    <source>
        <dbReference type="EMBL" id="EWC46363.1"/>
    </source>
</evidence>
<sequence>MSLQDLNKVAVQSTGQTVKDLLELNALWSILQVDDNPYISESWLPPAILNPEYIPERQQGLKIGLTVVFLFGLLTTGSLVGFKVITTQKHRAAKTLFLEDWLLVLALFSGYAVLIVSFVSVYKYQAGWHIWDVHIESAEETFKISIQISLDFGI</sequence>
<dbReference type="EMBL" id="KI966418">
    <property type="protein sequence ID" value="EWC46363.1"/>
    <property type="molecule type" value="Genomic_DNA"/>
</dbReference>
<evidence type="ECO:0000313" key="3">
    <source>
        <dbReference type="Proteomes" id="UP000024837"/>
    </source>
</evidence>
<dbReference type="Proteomes" id="UP000024837">
    <property type="component" value="Unassembled WGS sequence"/>
</dbReference>
<dbReference type="AlphaFoldDB" id="W7I246"/>
<dbReference type="HOGENOM" id="CLU_1704207_0_0_1"/>
<keyword evidence="1" id="KW-0812">Transmembrane</keyword>
<keyword evidence="1" id="KW-1133">Transmembrane helix</keyword>
<keyword evidence="3" id="KW-1185">Reference proteome</keyword>